<dbReference type="Pfam" id="PF02518">
    <property type="entry name" value="HATPase_c"/>
    <property type="match status" value="1"/>
</dbReference>
<evidence type="ECO:0000256" key="12">
    <source>
        <dbReference type="ARBA" id="ARBA00023136"/>
    </source>
</evidence>
<proteinExistence type="predicted"/>
<dbReference type="SMART" id="SM00388">
    <property type="entry name" value="HisKA"/>
    <property type="match status" value="1"/>
</dbReference>
<dbReference type="GO" id="GO:0005524">
    <property type="term" value="F:ATP binding"/>
    <property type="evidence" value="ECO:0007669"/>
    <property type="project" value="UniProtKB-KW"/>
</dbReference>
<dbReference type="Pfam" id="PF13493">
    <property type="entry name" value="DUF4118"/>
    <property type="match status" value="1"/>
</dbReference>
<keyword evidence="8 15" id="KW-0418">Kinase</keyword>
<dbReference type="Gene3D" id="3.30.565.10">
    <property type="entry name" value="Histidine kinase-like ATPase, C-terminal domain"/>
    <property type="match status" value="1"/>
</dbReference>
<comment type="subcellular location">
    <subcellularLocation>
        <location evidence="2">Membrane</location>
        <topology evidence="2">Multi-pass membrane protein</topology>
    </subcellularLocation>
</comment>
<accession>Q6LKJ9</accession>
<comment type="catalytic activity">
    <reaction evidence="1">
        <text>ATP + protein L-histidine = ADP + protein N-phospho-L-histidine.</text>
        <dbReference type="EC" id="2.7.13.3"/>
    </reaction>
</comment>
<dbReference type="EMBL" id="CR378676">
    <property type="protein sequence ID" value="CAG22201.1"/>
    <property type="molecule type" value="Genomic_DNA"/>
</dbReference>
<keyword evidence="6 13" id="KW-0812">Transmembrane</keyword>
<dbReference type="SMART" id="SM00387">
    <property type="entry name" value="HATPase_c"/>
    <property type="match status" value="1"/>
</dbReference>
<evidence type="ECO:0000256" key="2">
    <source>
        <dbReference type="ARBA" id="ARBA00004141"/>
    </source>
</evidence>
<evidence type="ECO:0000256" key="9">
    <source>
        <dbReference type="ARBA" id="ARBA00022840"/>
    </source>
</evidence>
<keyword evidence="12 13" id="KW-0472">Membrane</keyword>
<evidence type="ECO:0000256" key="1">
    <source>
        <dbReference type="ARBA" id="ARBA00000085"/>
    </source>
</evidence>
<evidence type="ECO:0000256" key="8">
    <source>
        <dbReference type="ARBA" id="ARBA00022777"/>
    </source>
</evidence>
<dbReference type="Pfam" id="PF00512">
    <property type="entry name" value="HisKA"/>
    <property type="match status" value="1"/>
</dbReference>
<keyword evidence="5" id="KW-0808">Transferase</keyword>
<dbReference type="AlphaFoldDB" id="Q6LKJ9"/>
<dbReference type="SUPFAM" id="SSF55874">
    <property type="entry name" value="ATPase domain of HSP90 chaperone/DNA topoisomerase II/histidine kinase"/>
    <property type="match status" value="1"/>
</dbReference>
<feature type="domain" description="Histidine kinase" evidence="14">
    <location>
        <begin position="127"/>
        <end position="340"/>
    </location>
</feature>
<name>Q6LKJ9_PHOPR</name>
<evidence type="ECO:0000256" key="6">
    <source>
        <dbReference type="ARBA" id="ARBA00022692"/>
    </source>
</evidence>
<dbReference type="InterPro" id="IPR003594">
    <property type="entry name" value="HATPase_dom"/>
</dbReference>
<keyword evidence="9" id="KW-0067">ATP-binding</keyword>
<feature type="transmembrane region" description="Helical" evidence="13">
    <location>
        <begin position="57"/>
        <end position="76"/>
    </location>
</feature>
<dbReference type="InterPro" id="IPR025201">
    <property type="entry name" value="KdpD_TM"/>
</dbReference>
<keyword evidence="10 13" id="KW-1133">Transmembrane helix</keyword>
<dbReference type="Gene3D" id="1.20.120.620">
    <property type="entry name" value="Backbone structure of the membrane domain of e. Coli histidine kinase receptor kdpd"/>
    <property type="match status" value="1"/>
</dbReference>
<keyword evidence="7" id="KW-0547">Nucleotide-binding</keyword>
<evidence type="ECO:0000256" key="5">
    <source>
        <dbReference type="ARBA" id="ARBA00022679"/>
    </source>
</evidence>
<dbReference type="CDD" id="cd00082">
    <property type="entry name" value="HisKA"/>
    <property type="match status" value="1"/>
</dbReference>
<dbReference type="PANTHER" id="PTHR45569">
    <property type="entry name" value="SENSOR PROTEIN KDPD"/>
    <property type="match status" value="1"/>
</dbReference>
<dbReference type="InterPro" id="IPR036890">
    <property type="entry name" value="HATPase_C_sf"/>
</dbReference>
<keyword evidence="11" id="KW-0902">Two-component regulatory system</keyword>
<protein>
    <recommendedName>
        <fullName evidence="3">histidine kinase</fullName>
        <ecNumber evidence="3">2.7.13.3</ecNumber>
    </recommendedName>
</protein>
<dbReference type="HOGENOM" id="CLU_000445_89_5_6"/>
<keyword evidence="16" id="KW-1185">Reference proteome</keyword>
<evidence type="ECO:0000259" key="14">
    <source>
        <dbReference type="PROSITE" id="PS50109"/>
    </source>
</evidence>
<dbReference type="PRINTS" id="PR00344">
    <property type="entry name" value="BCTRLSENSOR"/>
</dbReference>
<dbReference type="PANTHER" id="PTHR45569:SF1">
    <property type="entry name" value="SENSOR PROTEIN KDPD"/>
    <property type="match status" value="1"/>
</dbReference>
<dbReference type="GO" id="GO:0005886">
    <property type="term" value="C:plasma membrane"/>
    <property type="evidence" value="ECO:0007669"/>
    <property type="project" value="TreeGrafter"/>
</dbReference>
<sequence>MTLKSLIAKPFSITALVISFALLISGVLDLWLGSSIAVLMILQLAVVVIALQCSPGWAYLSAVFEAVCFNFFLTNPRFSLQMLNVDDIVNLCVFLIVAIITSKLAEYYRQQQNQLKQAQLRNSILLSVSHDLRTPLATIIGTLSTLEEYMDKLSKAEKAELFDSAIVESNRLYQYIENLLQATKLQHGAVVLKKDEHSLVHIIHLVIERFSKQTDRIILDAQSDLPSVQMSSSLIQQAIFNVIDNALRYSPYDKNVNINIYRSSEHLIVDIKDEGVGITKEQSEHIFDLFYSASSPKRNDSGTGLGLAVSKGIISAHQGTMQAVPVDSGSLIRIQLPMVNGGQHLVL</sequence>
<reference evidence="16" key="1">
    <citation type="journal article" date="2005" name="Science">
        <title>Life at depth: Photobacterium profundum genome sequence and expression analysis.</title>
        <authorList>
            <person name="Vezzi A."/>
            <person name="Campanaro S."/>
            <person name="D'Angelo M."/>
            <person name="Simonato F."/>
            <person name="Vitulo N."/>
            <person name="Lauro F.M."/>
            <person name="Cestaro A."/>
            <person name="Malacrida G."/>
            <person name="Simionati B."/>
            <person name="Cannata N."/>
            <person name="Romualdi C."/>
            <person name="Bartlett D.H."/>
            <person name="Valle G."/>
        </authorList>
    </citation>
    <scope>NUCLEOTIDE SEQUENCE [LARGE SCALE GENOMIC DNA]</scope>
    <source>
        <strain evidence="16">ATCC BAA-1253 / SS9</strain>
    </source>
</reference>
<dbReference type="InterPro" id="IPR052023">
    <property type="entry name" value="Histidine_kinase_KdpD"/>
</dbReference>
<dbReference type="EC" id="2.7.13.3" evidence="3"/>
<evidence type="ECO:0000313" key="15">
    <source>
        <dbReference type="EMBL" id="CAG22201.1"/>
    </source>
</evidence>
<evidence type="ECO:0000256" key="11">
    <source>
        <dbReference type="ARBA" id="ARBA00023012"/>
    </source>
</evidence>
<dbReference type="GO" id="GO:0000155">
    <property type="term" value="F:phosphorelay sensor kinase activity"/>
    <property type="evidence" value="ECO:0007669"/>
    <property type="project" value="InterPro"/>
</dbReference>
<dbReference type="eggNOG" id="COG2205">
    <property type="taxonomic scope" value="Bacteria"/>
</dbReference>
<organism evidence="15 16">
    <name type="scientific">Photobacterium profundum (strain SS9)</name>
    <dbReference type="NCBI Taxonomy" id="298386"/>
    <lineage>
        <taxon>Bacteria</taxon>
        <taxon>Pseudomonadati</taxon>
        <taxon>Pseudomonadota</taxon>
        <taxon>Gammaproteobacteria</taxon>
        <taxon>Vibrionales</taxon>
        <taxon>Vibrionaceae</taxon>
        <taxon>Photobacterium</taxon>
    </lineage>
</organism>
<evidence type="ECO:0000256" key="7">
    <source>
        <dbReference type="ARBA" id="ARBA00022741"/>
    </source>
</evidence>
<feature type="transmembrane region" description="Helical" evidence="13">
    <location>
        <begin position="88"/>
        <end position="108"/>
    </location>
</feature>
<dbReference type="STRING" id="298386.PBPRB0328"/>
<dbReference type="KEGG" id="ppr:PBPRB0328"/>
<feature type="transmembrane region" description="Helical" evidence="13">
    <location>
        <begin position="30"/>
        <end position="50"/>
    </location>
</feature>
<dbReference type="Gene3D" id="1.10.287.130">
    <property type="match status" value="1"/>
</dbReference>
<keyword evidence="4" id="KW-0597">Phosphoprotein</keyword>
<evidence type="ECO:0000256" key="4">
    <source>
        <dbReference type="ARBA" id="ARBA00022553"/>
    </source>
</evidence>
<evidence type="ECO:0000256" key="13">
    <source>
        <dbReference type="SAM" id="Phobius"/>
    </source>
</evidence>
<feature type="transmembrane region" description="Helical" evidence="13">
    <location>
        <begin position="7"/>
        <end position="24"/>
    </location>
</feature>
<evidence type="ECO:0000256" key="10">
    <source>
        <dbReference type="ARBA" id="ARBA00022989"/>
    </source>
</evidence>
<evidence type="ECO:0000313" key="16">
    <source>
        <dbReference type="Proteomes" id="UP000000593"/>
    </source>
</evidence>
<dbReference type="PROSITE" id="PS50109">
    <property type="entry name" value="HIS_KIN"/>
    <property type="match status" value="1"/>
</dbReference>
<dbReference type="RefSeq" id="WP_011220412.1">
    <property type="nucleotide sequence ID" value="NC_006371.1"/>
</dbReference>
<dbReference type="InterPro" id="IPR038318">
    <property type="entry name" value="KdpD_sf"/>
</dbReference>
<dbReference type="InterPro" id="IPR036097">
    <property type="entry name" value="HisK_dim/P_sf"/>
</dbReference>
<gene>
    <name evidence="15" type="primary">SO0060</name>
    <name evidence="15" type="ordered locus">PBPRB0328</name>
</gene>
<dbReference type="InterPro" id="IPR005467">
    <property type="entry name" value="His_kinase_dom"/>
</dbReference>
<evidence type="ECO:0000256" key="3">
    <source>
        <dbReference type="ARBA" id="ARBA00012438"/>
    </source>
</evidence>
<dbReference type="SUPFAM" id="SSF47384">
    <property type="entry name" value="Homodimeric domain of signal transducing histidine kinase"/>
    <property type="match status" value="1"/>
</dbReference>
<dbReference type="Proteomes" id="UP000000593">
    <property type="component" value="Chromosome 2"/>
</dbReference>
<dbReference type="InterPro" id="IPR004358">
    <property type="entry name" value="Sig_transdc_His_kin-like_C"/>
</dbReference>
<dbReference type="InterPro" id="IPR003661">
    <property type="entry name" value="HisK_dim/P_dom"/>
</dbReference>